<dbReference type="OrthoDB" id="1867012at2759"/>
<reference evidence="3 4" key="1">
    <citation type="submission" date="2011-07" db="EMBL/GenBank/DDBJ databases">
        <authorList>
            <person name="Coyne R."/>
            <person name="Brami D."/>
            <person name="Johnson J."/>
            <person name="Hostetler J."/>
            <person name="Hannick L."/>
            <person name="Clark T."/>
            <person name="Cassidy-Hanley D."/>
            <person name="Inman J."/>
        </authorList>
    </citation>
    <scope>NUCLEOTIDE SEQUENCE [LARGE SCALE GENOMIC DNA]</scope>
    <source>
        <strain evidence="3 4">G5</strain>
    </source>
</reference>
<dbReference type="Pfam" id="PF07885">
    <property type="entry name" value="Ion_trans_2"/>
    <property type="match status" value="1"/>
</dbReference>
<dbReference type="eggNOG" id="KOG4600">
    <property type="taxonomic scope" value="Eukaryota"/>
</dbReference>
<dbReference type="InterPro" id="IPR018490">
    <property type="entry name" value="cNMP-bd_dom_sf"/>
</dbReference>
<organism evidence="3 4">
    <name type="scientific">Ichthyophthirius multifiliis</name>
    <name type="common">White spot disease agent</name>
    <name type="synonym">Ich</name>
    <dbReference type="NCBI Taxonomy" id="5932"/>
    <lineage>
        <taxon>Eukaryota</taxon>
        <taxon>Sar</taxon>
        <taxon>Alveolata</taxon>
        <taxon>Ciliophora</taxon>
        <taxon>Intramacronucleata</taxon>
        <taxon>Oligohymenophorea</taxon>
        <taxon>Hymenostomatida</taxon>
        <taxon>Ophryoglenina</taxon>
        <taxon>Ichthyophthirius</taxon>
    </lineage>
</organism>
<dbReference type="GO" id="GO:0005840">
    <property type="term" value="C:ribosome"/>
    <property type="evidence" value="ECO:0007669"/>
    <property type="project" value="UniProtKB-KW"/>
</dbReference>
<evidence type="ECO:0000259" key="2">
    <source>
        <dbReference type="PROSITE" id="PS50042"/>
    </source>
</evidence>
<dbReference type="GO" id="GO:0006412">
    <property type="term" value="P:translation"/>
    <property type="evidence" value="ECO:0007669"/>
    <property type="project" value="InterPro"/>
</dbReference>
<feature type="transmembrane region" description="Helical" evidence="1">
    <location>
        <begin position="36"/>
        <end position="55"/>
    </location>
</feature>
<dbReference type="InterPro" id="IPR051413">
    <property type="entry name" value="K/Na_HCN_channel"/>
</dbReference>
<feature type="transmembrane region" description="Helical" evidence="1">
    <location>
        <begin position="6"/>
        <end position="24"/>
    </location>
</feature>
<dbReference type="InterPro" id="IPR000595">
    <property type="entry name" value="cNMP-bd_dom"/>
</dbReference>
<keyword evidence="1" id="KW-0812">Transmembrane</keyword>
<dbReference type="EMBL" id="GL983456">
    <property type="protein sequence ID" value="EGR33414.1"/>
    <property type="molecule type" value="Genomic_DNA"/>
</dbReference>
<evidence type="ECO:0000313" key="4">
    <source>
        <dbReference type="Proteomes" id="UP000008983"/>
    </source>
</evidence>
<sequence length="382" mass="44570">MESWSSIYLNSYYFASVTMITVGYGDITPQNNYEMILCLVGIFIACCVFAYTLLIEANKIVLQDSPVFKNNFSEQVLERTVQLIKEQRYSPEEIIIKQNEVDDGSIYFIEKGSVLFYIDLDYPRGEKKVHIIETLSQGMSFGQFSFFTGQPRMVNVRSLNFTTLLKIDRNQFIELLQEFQEDYEYFCEIKEENFATKLQASSTQNGRDSIGRRLGVKKFGGEEVFPNDILARQRGFKWKPGQNTFTGKDHTIHSKIEGKVHFTKKYSETNRKITTIHVIANENRNLTSKPPPGFVYHPEQYPQRAENNPEPTNYVIYKQKPLKVKRNDHRGLICNESQRINRSIQIPQFYLDGKTHWNTPQDRHQNVIEAMQKLEKKYLSQA</sequence>
<dbReference type="GO" id="GO:0005249">
    <property type="term" value="F:voltage-gated potassium channel activity"/>
    <property type="evidence" value="ECO:0007669"/>
    <property type="project" value="TreeGrafter"/>
</dbReference>
<dbReference type="InterPro" id="IPR001684">
    <property type="entry name" value="Ribosomal_bL27"/>
</dbReference>
<dbReference type="InterPro" id="IPR014710">
    <property type="entry name" value="RmlC-like_jellyroll"/>
</dbReference>
<evidence type="ECO:0000313" key="3">
    <source>
        <dbReference type="EMBL" id="EGR33414.1"/>
    </source>
</evidence>
<dbReference type="CDD" id="cd00038">
    <property type="entry name" value="CAP_ED"/>
    <property type="match status" value="1"/>
</dbReference>
<dbReference type="InParanoid" id="G0QMZ9"/>
<keyword evidence="4" id="KW-1185">Reference proteome</keyword>
<dbReference type="SUPFAM" id="SSF110324">
    <property type="entry name" value="Ribosomal L27 protein-like"/>
    <property type="match status" value="1"/>
</dbReference>
<dbReference type="RefSeq" id="XP_004037400.1">
    <property type="nucleotide sequence ID" value="XM_004037352.1"/>
</dbReference>
<keyword evidence="1" id="KW-0472">Membrane</keyword>
<dbReference type="GO" id="GO:0098855">
    <property type="term" value="C:HCN channel complex"/>
    <property type="evidence" value="ECO:0007669"/>
    <property type="project" value="TreeGrafter"/>
</dbReference>
<gene>
    <name evidence="3" type="ORF">IMG5_054050</name>
</gene>
<dbReference type="SMART" id="SM00100">
    <property type="entry name" value="cNMP"/>
    <property type="match status" value="1"/>
</dbReference>
<name>G0QMZ9_ICHMU</name>
<dbReference type="Proteomes" id="UP000008983">
    <property type="component" value="Unassembled WGS sequence"/>
</dbReference>
<dbReference type="AlphaFoldDB" id="G0QMZ9"/>
<dbReference type="GO" id="GO:0003254">
    <property type="term" value="P:regulation of membrane depolarization"/>
    <property type="evidence" value="ECO:0007669"/>
    <property type="project" value="TreeGrafter"/>
</dbReference>
<dbReference type="Gene3D" id="2.40.50.100">
    <property type="match status" value="1"/>
</dbReference>
<dbReference type="PANTHER" id="PTHR45689:SF5">
    <property type="entry name" value="I[[H]] CHANNEL, ISOFORM E"/>
    <property type="match status" value="1"/>
</dbReference>
<accession>G0QMZ9</accession>
<keyword evidence="3" id="KW-0687">Ribonucleoprotein</keyword>
<dbReference type="SUPFAM" id="SSF81324">
    <property type="entry name" value="Voltage-gated potassium channels"/>
    <property type="match status" value="1"/>
</dbReference>
<dbReference type="STRING" id="857967.G0QMZ9"/>
<dbReference type="GO" id="GO:0035725">
    <property type="term" value="P:sodium ion transmembrane transport"/>
    <property type="evidence" value="ECO:0007669"/>
    <property type="project" value="TreeGrafter"/>
</dbReference>
<feature type="domain" description="Cyclic nucleotide-binding" evidence="2">
    <location>
        <begin position="68"/>
        <end position="176"/>
    </location>
</feature>
<dbReference type="PROSITE" id="PS50042">
    <property type="entry name" value="CNMP_BINDING_3"/>
    <property type="match status" value="1"/>
</dbReference>
<dbReference type="InterPro" id="IPR013099">
    <property type="entry name" value="K_chnl_dom"/>
</dbReference>
<dbReference type="GO" id="GO:0003735">
    <property type="term" value="F:structural constituent of ribosome"/>
    <property type="evidence" value="ECO:0007669"/>
    <property type="project" value="InterPro"/>
</dbReference>
<dbReference type="Pfam" id="PF00027">
    <property type="entry name" value="cNMP_binding"/>
    <property type="match status" value="1"/>
</dbReference>
<dbReference type="Gene3D" id="2.60.120.10">
    <property type="entry name" value="Jelly Rolls"/>
    <property type="match status" value="1"/>
</dbReference>
<proteinExistence type="predicted"/>
<dbReference type="Gene3D" id="1.10.287.70">
    <property type="match status" value="1"/>
</dbReference>
<dbReference type="PRINTS" id="PR00063">
    <property type="entry name" value="RIBOSOMALL27"/>
</dbReference>
<dbReference type="GeneID" id="14909587"/>
<protein>
    <submittedName>
        <fullName evidence="3">Ribosomal protein, putative</fullName>
    </submittedName>
</protein>
<dbReference type="Pfam" id="PF01016">
    <property type="entry name" value="Ribosomal_L27"/>
    <property type="match status" value="1"/>
</dbReference>
<dbReference type="SUPFAM" id="SSF51206">
    <property type="entry name" value="cAMP-binding domain-like"/>
    <property type="match status" value="1"/>
</dbReference>
<keyword evidence="3" id="KW-0689">Ribosomal protein</keyword>
<dbReference type="PANTHER" id="PTHR45689">
    <property type="entry name" value="I[[H]] CHANNEL, ISOFORM E"/>
    <property type="match status" value="1"/>
</dbReference>
<keyword evidence="1" id="KW-1133">Transmembrane helix</keyword>
<evidence type="ECO:0000256" key="1">
    <source>
        <dbReference type="SAM" id="Phobius"/>
    </source>
</evidence>